<dbReference type="InterPro" id="IPR005225">
    <property type="entry name" value="Small_GTP-bd"/>
</dbReference>
<dbReference type="GO" id="GO:0003924">
    <property type="term" value="F:GTPase activity"/>
    <property type="evidence" value="ECO:0007669"/>
    <property type="project" value="UniProtKB-UniRule"/>
</dbReference>
<dbReference type="InterPro" id="IPR009000">
    <property type="entry name" value="Transl_B-barrel_sf"/>
</dbReference>
<evidence type="ECO:0000313" key="11">
    <source>
        <dbReference type="EMBL" id="AKQ03147.1"/>
    </source>
</evidence>
<dbReference type="Gene3D" id="3.40.50.300">
    <property type="entry name" value="P-loop containing nucleotide triphosphate hydrolases"/>
    <property type="match status" value="1"/>
</dbReference>
<evidence type="ECO:0000256" key="4">
    <source>
        <dbReference type="ARBA" id="ARBA00022741"/>
    </source>
</evidence>
<dbReference type="EMBL" id="KT007008">
    <property type="protein sequence ID" value="AKQ03147.1"/>
    <property type="molecule type" value="Genomic_DNA"/>
</dbReference>
<dbReference type="SUPFAM" id="SSF52156">
    <property type="entry name" value="Initiation factor IF2/eIF5b, domain 3"/>
    <property type="match status" value="1"/>
</dbReference>
<evidence type="ECO:0000256" key="8">
    <source>
        <dbReference type="HAMAP-Rule" id="MF_00100"/>
    </source>
</evidence>
<protein>
    <recommendedName>
        <fullName evidence="2 8">Probable translation initiation factor IF-2</fullName>
    </recommendedName>
</protein>
<dbReference type="NCBIfam" id="TIGR00231">
    <property type="entry name" value="small_GTP"/>
    <property type="match status" value="1"/>
</dbReference>
<feature type="binding site" evidence="8">
    <location>
        <begin position="13"/>
        <end position="20"/>
    </location>
    <ligand>
        <name>GTP</name>
        <dbReference type="ChEBI" id="CHEBI:37565"/>
    </ligand>
</feature>
<dbReference type="CDD" id="cd01887">
    <property type="entry name" value="IF2_eIF5B"/>
    <property type="match status" value="1"/>
</dbReference>
<evidence type="ECO:0000256" key="7">
    <source>
        <dbReference type="ARBA" id="ARBA00024852"/>
    </source>
</evidence>
<proteinExistence type="inferred from homology"/>
<keyword evidence="6 8" id="KW-0342">GTP-binding</keyword>
<dbReference type="NCBIfam" id="NF003078">
    <property type="entry name" value="PRK04004.1"/>
    <property type="match status" value="1"/>
</dbReference>
<keyword evidence="3 8" id="KW-0396">Initiation factor</keyword>
<keyword evidence="5 8" id="KW-0648">Protein biosynthesis</keyword>
<dbReference type="InterPro" id="IPR029459">
    <property type="entry name" value="EFTU-type"/>
</dbReference>
<dbReference type="SUPFAM" id="SSF50447">
    <property type="entry name" value="Translation proteins"/>
    <property type="match status" value="1"/>
</dbReference>
<organism evidence="11">
    <name type="scientific">uncultured euryarchaeote Rifle_16ft_4_minimus_37884</name>
    <dbReference type="NCBI Taxonomy" id="1665196"/>
    <lineage>
        <taxon>Archaea</taxon>
        <taxon>Methanobacteriati</taxon>
        <taxon>Methanobacteriota</taxon>
        <taxon>environmental samples</taxon>
    </lineage>
</organism>
<name>A0A0H4T9I8_9EURY</name>
<gene>
    <name evidence="8" type="primary">infB</name>
</gene>
<dbReference type="Gene3D" id="2.40.30.10">
    <property type="entry name" value="Translation factors"/>
    <property type="match status" value="2"/>
</dbReference>
<dbReference type="SUPFAM" id="SSF52540">
    <property type="entry name" value="P-loop containing nucleoside triphosphate hydrolases"/>
    <property type="match status" value="1"/>
</dbReference>
<dbReference type="CDD" id="cd03703">
    <property type="entry name" value="aeIF5B_II"/>
    <property type="match status" value="1"/>
</dbReference>
<dbReference type="InterPro" id="IPR027417">
    <property type="entry name" value="P-loop_NTPase"/>
</dbReference>
<dbReference type="InterPro" id="IPR023115">
    <property type="entry name" value="TIF_IF2_dom3"/>
</dbReference>
<dbReference type="PRINTS" id="PR00315">
    <property type="entry name" value="ELONGATNFCT"/>
</dbReference>
<dbReference type="PANTHER" id="PTHR43381:SF4">
    <property type="entry name" value="EUKARYOTIC TRANSLATION INITIATION FACTOR 5B"/>
    <property type="match status" value="1"/>
</dbReference>
<keyword evidence="4 8" id="KW-0547">Nucleotide-binding</keyword>
<dbReference type="Gene3D" id="3.40.50.10050">
    <property type="entry name" value="Translation initiation factor IF- 2, domain 3"/>
    <property type="match status" value="1"/>
</dbReference>
<evidence type="ECO:0000259" key="10">
    <source>
        <dbReference type="PROSITE" id="PS51722"/>
    </source>
</evidence>
<feature type="domain" description="Tr-type G" evidence="10">
    <location>
        <begin position="4"/>
        <end position="223"/>
    </location>
</feature>
<dbReference type="InterPro" id="IPR036925">
    <property type="entry name" value="TIF_IF2_dom3_sf"/>
</dbReference>
<dbReference type="InterPro" id="IPR015760">
    <property type="entry name" value="TIF_IF2"/>
</dbReference>
<reference evidence="11" key="1">
    <citation type="journal article" date="2015" name="ISME J.">
        <title>Aquifer environment selects for microbial species cohorts in sediment and groundwater.</title>
        <authorList>
            <person name="Hug L.A."/>
            <person name="Thomas B.C."/>
            <person name="Brown C.T."/>
            <person name="Frischkorn K.R."/>
            <person name="Williams K.H."/>
            <person name="Tringe S.G."/>
            <person name="Banfield J.F."/>
        </authorList>
    </citation>
    <scope>NUCLEOTIDE SEQUENCE</scope>
</reference>
<dbReference type="HAMAP" id="MF_00100_A">
    <property type="entry name" value="IF_2_A"/>
    <property type="match status" value="1"/>
</dbReference>
<dbReference type="PANTHER" id="PTHR43381">
    <property type="entry name" value="TRANSLATION INITIATION FACTOR IF-2-RELATED"/>
    <property type="match status" value="1"/>
</dbReference>
<comment type="function">
    <text evidence="7 8 9">Function in general translation initiation by promoting the binding of the formylmethionine-tRNA to ribosomes. Seems to function along with eIF-2.</text>
</comment>
<dbReference type="Pfam" id="PF14578">
    <property type="entry name" value="GTP_EFTU_D4"/>
    <property type="match status" value="1"/>
</dbReference>
<dbReference type="Pfam" id="PF00009">
    <property type="entry name" value="GTP_EFTU"/>
    <property type="match status" value="1"/>
</dbReference>
<sequence length="586" mass="63649">MASIRQPIVSVLGHVDHGKTTLLDRIRGTGVAGREAGGITQHIGATEVPLATIMETCGELIKGKSFRIPGLLFIDTPGHVAFSTLRARGGALADLAVLVIDLNEGFRPQTVESLNILKRYKTPFIVAANKIDLVPGWRKHENKPFLVSYQDQPESAREEMDRRLYELAGRLYEHGFSADRYDRVADFTMNLAIVPVSAKFGEGVPDLLLMLIGLAQRFLESQLETAEGPAEGTILEVKEEKGLGVTLDAIIYQGRLSRGDTIVFGTAAAPGTTKVKALLKPKALDEIRDPQERFDSVKSVAAASGVKIVASALDSAVAGAPVRSAKPADLASVVEQIAKESQVNIETQEDGVLVKADAIGSLEGLAHECKQASIPIKSARLGPVSRRDVTDAATAKNPLHRAILAFNLEILPDAKATLPDHPDLALLESDIIYRLIEDYQKWQDDRKRQLSEASRKEMAYPAKLLFLPDHAFRTSKPAIFGVRVLAGRIRTGEALMRDDGRPLGRIKSIRSGEQTLDSAGQGKEVAIAVDGITIGRQVSAGDILFVDLPEADARALRGRTDLSHDEIEALEQIGAIKRKEDRFWGM</sequence>
<evidence type="ECO:0000256" key="6">
    <source>
        <dbReference type="ARBA" id="ARBA00023134"/>
    </source>
</evidence>
<dbReference type="InterPro" id="IPR000795">
    <property type="entry name" value="T_Tr_GTP-bd_dom"/>
</dbReference>
<dbReference type="NCBIfam" id="TIGR00491">
    <property type="entry name" value="aIF-2"/>
    <property type="match status" value="1"/>
</dbReference>
<evidence type="ECO:0000256" key="9">
    <source>
        <dbReference type="RuleBase" id="RU000644"/>
    </source>
</evidence>
<dbReference type="GO" id="GO:0003743">
    <property type="term" value="F:translation initiation factor activity"/>
    <property type="evidence" value="ECO:0007669"/>
    <property type="project" value="UniProtKB-UniRule"/>
</dbReference>
<accession>A0A0H4T9I8</accession>
<dbReference type="PROSITE" id="PS51722">
    <property type="entry name" value="G_TR_2"/>
    <property type="match status" value="1"/>
</dbReference>
<dbReference type="CDD" id="cd16266">
    <property type="entry name" value="IF2_aeIF5B_IV"/>
    <property type="match status" value="1"/>
</dbReference>
<dbReference type="InterPro" id="IPR004544">
    <property type="entry name" value="TF_aIF-2_arc"/>
</dbReference>
<dbReference type="GO" id="GO:0005525">
    <property type="term" value="F:GTP binding"/>
    <property type="evidence" value="ECO:0007669"/>
    <property type="project" value="UniProtKB-KW"/>
</dbReference>
<comment type="similarity">
    <text evidence="1 8 9">Belongs to the TRAFAC class translation factor GTPase superfamily. Classic translation factor GTPase family. IF-2 subfamily.</text>
</comment>
<dbReference type="GO" id="GO:0005737">
    <property type="term" value="C:cytoplasm"/>
    <property type="evidence" value="ECO:0007669"/>
    <property type="project" value="TreeGrafter"/>
</dbReference>
<feature type="binding site" evidence="8">
    <location>
        <begin position="129"/>
        <end position="132"/>
    </location>
    <ligand>
        <name>GTP</name>
        <dbReference type="ChEBI" id="CHEBI:37565"/>
    </ligand>
</feature>
<evidence type="ECO:0000256" key="3">
    <source>
        <dbReference type="ARBA" id="ARBA00022540"/>
    </source>
</evidence>
<dbReference type="Pfam" id="PF11987">
    <property type="entry name" value="IF-2"/>
    <property type="match status" value="1"/>
</dbReference>
<evidence type="ECO:0000256" key="2">
    <source>
        <dbReference type="ARBA" id="ARBA00020166"/>
    </source>
</evidence>
<evidence type="ECO:0000256" key="1">
    <source>
        <dbReference type="ARBA" id="ARBA00007733"/>
    </source>
</evidence>
<feature type="binding site" evidence="8">
    <location>
        <begin position="75"/>
        <end position="79"/>
    </location>
    <ligand>
        <name>GTP</name>
        <dbReference type="ChEBI" id="CHEBI:37565"/>
    </ligand>
</feature>
<dbReference type="AlphaFoldDB" id="A0A0H4T9I8"/>
<dbReference type="FunFam" id="3.40.50.300:FF:000112">
    <property type="entry name" value="Eukaryotic translation initiation factor 5B"/>
    <property type="match status" value="1"/>
</dbReference>
<evidence type="ECO:0000256" key="5">
    <source>
        <dbReference type="ARBA" id="ARBA00022917"/>
    </source>
</evidence>